<name>A0A9E8MT90_9FLAO</name>
<dbReference type="RefSeq" id="WP_267675597.1">
    <property type="nucleotide sequence ID" value="NZ_CP113088.1"/>
</dbReference>
<dbReference type="KEGG" id="lnu:N7U66_12770"/>
<reference evidence="1" key="1">
    <citation type="submission" date="2022-11" db="EMBL/GenBank/DDBJ databases">
        <title>Lacinutrix neustonica HL-RS19T sp. nov., isolated from the surface microlayer sample of brackish Lake Shihwa.</title>
        <authorList>
            <person name="Choi J.Y."/>
            <person name="Hwang C.Y."/>
        </authorList>
    </citation>
    <scope>NUCLEOTIDE SEQUENCE</scope>
    <source>
        <strain evidence="1">HL-RS19</strain>
    </source>
</reference>
<dbReference type="AlphaFoldDB" id="A0A9E8MT90"/>
<evidence type="ECO:0000313" key="1">
    <source>
        <dbReference type="EMBL" id="WAC01048.1"/>
    </source>
</evidence>
<accession>A0A9E8MT90</accession>
<organism evidence="1 2">
    <name type="scientific">Lacinutrix neustonica</name>
    <dbReference type="NCBI Taxonomy" id="2980107"/>
    <lineage>
        <taxon>Bacteria</taxon>
        <taxon>Pseudomonadati</taxon>
        <taxon>Bacteroidota</taxon>
        <taxon>Flavobacteriia</taxon>
        <taxon>Flavobacteriales</taxon>
        <taxon>Flavobacteriaceae</taxon>
        <taxon>Lacinutrix</taxon>
    </lineage>
</organism>
<proteinExistence type="predicted"/>
<dbReference type="NCBIfam" id="NF038153">
    <property type="entry name" value="lant_leader_L1a"/>
    <property type="match status" value="1"/>
</dbReference>
<gene>
    <name evidence="1" type="ORF">N7U66_12770</name>
</gene>
<dbReference type="EMBL" id="CP113088">
    <property type="protein sequence ID" value="WAC01048.1"/>
    <property type="molecule type" value="Genomic_DNA"/>
</dbReference>
<sequence length="56" mass="6272">MKTQNNKLQFKKDSISELNDQQMIGVNGGDGFTLSFVENSKGELVFGFLLPLMTNF</sequence>
<keyword evidence="2" id="KW-1185">Reference proteome</keyword>
<protein>
    <submittedName>
        <fullName evidence="1">Class I lanthipeptide</fullName>
    </submittedName>
</protein>
<dbReference type="InterPro" id="IPR058238">
    <property type="entry name" value="Lant_leader_dom"/>
</dbReference>
<dbReference type="Proteomes" id="UP001164705">
    <property type="component" value="Chromosome"/>
</dbReference>
<evidence type="ECO:0000313" key="2">
    <source>
        <dbReference type="Proteomes" id="UP001164705"/>
    </source>
</evidence>